<feature type="compositionally biased region" description="Polar residues" evidence="1">
    <location>
        <begin position="78"/>
        <end position="94"/>
    </location>
</feature>
<protein>
    <submittedName>
        <fullName evidence="2">Uncharacterized protein</fullName>
    </submittedName>
</protein>
<gene>
    <name evidence="2" type="ORF">MGAL_10B090380</name>
</gene>
<keyword evidence="3" id="KW-1185">Reference proteome</keyword>
<dbReference type="EMBL" id="UYJE01000676">
    <property type="protein sequence ID" value="VDH95105.1"/>
    <property type="molecule type" value="Genomic_DNA"/>
</dbReference>
<comment type="caution">
    <text evidence="2">The sequence shown here is derived from an EMBL/GenBank/DDBJ whole genome shotgun (WGS) entry which is preliminary data.</text>
</comment>
<dbReference type="OrthoDB" id="10406144at2759"/>
<evidence type="ECO:0000256" key="1">
    <source>
        <dbReference type="SAM" id="MobiDB-lite"/>
    </source>
</evidence>
<dbReference type="AlphaFoldDB" id="A0A8B6BUB0"/>
<evidence type="ECO:0000313" key="2">
    <source>
        <dbReference type="EMBL" id="VDH95105.1"/>
    </source>
</evidence>
<name>A0A8B6BUB0_MYTGA</name>
<evidence type="ECO:0000313" key="3">
    <source>
        <dbReference type="Proteomes" id="UP000596742"/>
    </source>
</evidence>
<sequence length="113" mass="12903">MPPKTALQQLGKLVQCQLDYFETIGYHDASLPNFISRGCLSKLDDEYIQIELGSNTFIQDQKSLITIEENTLKETMPTVGQQKEQSNKTEVTGRTTEREKWQKGTDTIYSKVL</sequence>
<proteinExistence type="predicted"/>
<accession>A0A8B6BUB0</accession>
<reference evidence="2" key="1">
    <citation type="submission" date="2018-11" db="EMBL/GenBank/DDBJ databases">
        <authorList>
            <person name="Alioto T."/>
            <person name="Alioto T."/>
        </authorList>
    </citation>
    <scope>NUCLEOTIDE SEQUENCE</scope>
</reference>
<dbReference type="Proteomes" id="UP000596742">
    <property type="component" value="Unassembled WGS sequence"/>
</dbReference>
<feature type="region of interest" description="Disordered" evidence="1">
    <location>
        <begin position="75"/>
        <end position="101"/>
    </location>
</feature>
<organism evidence="2 3">
    <name type="scientific">Mytilus galloprovincialis</name>
    <name type="common">Mediterranean mussel</name>
    <dbReference type="NCBI Taxonomy" id="29158"/>
    <lineage>
        <taxon>Eukaryota</taxon>
        <taxon>Metazoa</taxon>
        <taxon>Spiralia</taxon>
        <taxon>Lophotrochozoa</taxon>
        <taxon>Mollusca</taxon>
        <taxon>Bivalvia</taxon>
        <taxon>Autobranchia</taxon>
        <taxon>Pteriomorphia</taxon>
        <taxon>Mytilida</taxon>
        <taxon>Mytiloidea</taxon>
        <taxon>Mytilidae</taxon>
        <taxon>Mytilinae</taxon>
        <taxon>Mytilus</taxon>
    </lineage>
</organism>